<protein>
    <recommendedName>
        <fullName evidence="4">Lipoprotein</fullName>
    </recommendedName>
</protein>
<dbReference type="OrthoDB" id="401283at2"/>
<feature type="signal peptide" evidence="1">
    <location>
        <begin position="1"/>
        <end position="23"/>
    </location>
</feature>
<evidence type="ECO:0008006" key="4">
    <source>
        <dbReference type="Google" id="ProtNLM"/>
    </source>
</evidence>
<evidence type="ECO:0000313" key="2">
    <source>
        <dbReference type="EMBL" id="ATZ17390.1"/>
    </source>
</evidence>
<dbReference type="Proteomes" id="UP000232063">
    <property type="component" value="Chromosome"/>
</dbReference>
<dbReference type="EMBL" id="CP024963">
    <property type="protein sequence ID" value="ATZ17390.1"/>
    <property type="molecule type" value="Genomic_DNA"/>
</dbReference>
<dbReference type="PROSITE" id="PS51257">
    <property type="entry name" value="PROKAR_LIPOPROTEIN"/>
    <property type="match status" value="1"/>
</dbReference>
<sequence length="849" mass="95165">MKKLLTLLGAISLVAATSATVVACGGDKDKKPPVAVPDAKEETRALIEKLKNEVASKWNDEISRPMTYKAGFFAEEAVANEYSFFTKRNLKEVYDLSALNAKIVEAKAIVKGNKTQVAFDALQTAIEKAEEQLSNPTGAEANKKKLVEEIQKFYDSPDEPKIATNIVSAKAIITTFSDLSSEQISTRSSNLEELKISITTAEQALKVGVNKPQSAKNILQAAIDKAIAVAEEASAQGAKKILDQAVVDFNNVKDEENTFNFFSILTEGNNTAFRNNIENLLDPITKMKTLKSAISMQTYQIILGKFQNNWIEDIKFDYQNAQIQYVNNPTLRAEEKFIANITLDYSSKYKYNDAEDAVQSVNLSGKIRIIISDDQVFIETINDVHKTLAGNLMKSGNPLVWIDQNSLKSTYPEITDADIIGGNNNKYKAALAKYYKDKLSADLPKKIVEDYFRKSESPILKNIEPIANSIKPIGDKDMLEKSRLGAMNLKTIKMTKFYNQPNGQNGVIQAGELERQQVYLGNVGVSTPGLGGWAEKTLVDGTKAQNKTLYNDLKKTFENSKKSYTSKFITEDYSKVVKDASGDTKEPANMSDLQKTIVKHEQVKIQGMSFITPNGYKQELNPISIDLALAVDKTSMKEETVEGHAFAAYYKGIKHNLDVFHRFYGISKAEIDNLTPERQKALVFNMTGKPLDENGKEIEAIKNFNIWDYWAKIPEKQSFLNGKREPLGKSIFNQALNLRVNSAVENAKQIWNEYLFSKLIGSSEFDFQWKQTNPQGWDNLNTYKIDEKPKDLKPGLVLMPAAGPQYRQSIEFTIRNDLFNIKIGERFNKNDWATCHNSGNMTYTLIGKK</sequence>
<evidence type="ECO:0000313" key="3">
    <source>
        <dbReference type="Proteomes" id="UP000232063"/>
    </source>
</evidence>
<proteinExistence type="predicted"/>
<dbReference type="AlphaFoldDB" id="A0A2K8NU75"/>
<dbReference type="KEGG" id="elj:ELUMI_v1c06680"/>
<dbReference type="InterPro" id="IPR054816">
    <property type="entry name" value="Lipoprotein_mollicutes-type_CS"/>
</dbReference>
<dbReference type="RefSeq" id="WP_025734160.1">
    <property type="nucleotide sequence ID" value="NZ_CP024963.1"/>
</dbReference>
<keyword evidence="1" id="KW-0732">Signal</keyword>
<accession>A0A2K8NU75</accession>
<keyword evidence="3" id="KW-1185">Reference proteome</keyword>
<reference evidence="2 3" key="1">
    <citation type="submission" date="2017-11" db="EMBL/GenBank/DDBJ databases">
        <title>Genome sequence of Entomoplasma luminosum PIMN-1 (ATCC 49195).</title>
        <authorList>
            <person name="Lo W.-S."/>
            <person name="Gasparich G.E."/>
            <person name="Kuo C.-H."/>
        </authorList>
    </citation>
    <scope>NUCLEOTIDE SEQUENCE [LARGE SCALE GENOMIC DNA]</scope>
    <source>
        <strain evidence="2 3">PIMN-1</strain>
    </source>
</reference>
<dbReference type="NCBIfam" id="NF038029">
    <property type="entry name" value="LP_plasma"/>
    <property type="match status" value="1"/>
</dbReference>
<gene>
    <name evidence="2" type="ORF">ELUMI_v1c06680</name>
</gene>
<feature type="chain" id="PRO_5014771953" description="Lipoprotein" evidence="1">
    <location>
        <begin position="24"/>
        <end position="849"/>
    </location>
</feature>
<organism evidence="2 3">
    <name type="scientific">Williamsoniiplasma luminosum</name>
    <dbReference type="NCBI Taxonomy" id="214888"/>
    <lineage>
        <taxon>Bacteria</taxon>
        <taxon>Bacillati</taxon>
        <taxon>Mycoplasmatota</taxon>
        <taxon>Mollicutes</taxon>
        <taxon>Entomoplasmatales</taxon>
        <taxon>Williamsoniiplasma</taxon>
    </lineage>
</organism>
<evidence type="ECO:0000256" key="1">
    <source>
        <dbReference type="SAM" id="SignalP"/>
    </source>
</evidence>
<name>A0A2K8NU75_9MOLU</name>